<evidence type="ECO:0000313" key="2">
    <source>
        <dbReference type="EMBL" id="AHC40477.1"/>
    </source>
</evidence>
<accession>A0ABN4BNK4</accession>
<name>A0ABN4BNK4_9MOLU</name>
<dbReference type="RefSeq" id="WP_024071487.1">
    <property type="nucleotide sequence ID" value="NC_023062.1"/>
</dbReference>
<reference evidence="2 3" key="1">
    <citation type="journal article" date="2014" name="Genome Announc.">
        <title>Complete Genome Sequence of Mycoplasma ovis Strain Michigan, a Hemoplasma of Sheep with Two Distinct 16S rRNA Genes.</title>
        <authorList>
            <person name="Deshuillers P.L."/>
            <person name="Santos A.P."/>
            <person name="do Nascimento N.C."/>
            <person name="Hampel J.A."/>
            <person name="Bergin I.L."/>
            <person name="Dyson M.C."/>
            <person name="Messick J.B."/>
        </authorList>
    </citation>
    <scope>NUCLEOTIDE SEQUENCE [LARGE SCALE GENOMIC DNA]</scope>
    <source>
        <strain evidence="2 3">Michigan</strain>
    </source>
</reference>
<proteinExistence type="predicted"/>
<sequence>MVGFKHSVLIPIFSLIIAGSTSAISTTSWKVKKHFPRVARAITKHSCYKWIIDRETRAEIAVCPKKDDNSPIFYLWWLKEGDKDYNGWLKIEKITKVEADKSMTVKLQEPLRLPDTSKERTICLDKWEKQYGKTKNLDKLVDKTLSTDCQIKGGNILECSSGYKYFRVDYFDVYTGWLDT</sequence>
<keyword evidence="3" id="KW-1185">Reference proteome</keyword>
<gene>
    <name evidence="2" type="ORF">OVS_03645</name>
</gene>
<feature type="signal peptide" evidence="1">
    <location>
        <begin position="1"/>
        <end position="23"/>
    </location>
</feature>
<evidence type="ECO:0000313" key="3">
    <source>
        <dbReference type="Proteomes" id="UP000018745"/>
    </source>
</evidence>
<dbReference type="Proteomes" id="UP000018745">
    <property type="component" value="Chromosome"/>
</dbReference>
<evidence type="ECO:0000256" key="1">
    <source>
        <dbReference type="SAM" id="SignalP"/>
    </source>
</evidence>
<protein>
    <submittedName>
        <fullName evidence="2">Uncharacterized protein</fullName>
    </submittedName>
</protein>
<dbReference type="EMBL" id="CP006935">
    <property type="protein sequence ID" value="AHC40477.1"/>
    <property type="molecule type" value="Genomic_DNA"/>
</dbReference>
<organism evidence="2 3">
    <name type="scientific">Mycoplasma ovis str. Michigan</name>
    <dbReference type="NCBI Taxonomy" id="1415773"/>
    <lineage>
        <taxon>Bacteria</taxon>
        <taxon>Bacillati</taxon>
        <taxon>Mycoplasmatota</taxon>
        <taxon>Mollicutes</taxon>
        <taxon>Mycoplasmataceae</taxon>
        <taxon>Mycoplasma</taxon>
    </lineage>
</organism>
<feature type="chain" id="PRO_5046140079" evidence="1">
    <location>
        <begin position="24"/>
        <end position="180"/>
    </location>
</feature>
<keyword evidence="1" id="KW-0732">Signal</keyword>